<feature type="compositionally biased region" description="Low complexity" evidence="10">
    <location>
        <begin position="1557"/>
        <end position="1574"/>
    </location>
</feature>
<feature type="domain" description="Chromo" evidence="11">
    <location>
        <begin position="320"/>
        <end position="377"/>
    </location>
</feature>
<dbReference type="OMA" id="MLHAWCK"/>
<dbReference type="FunFam" id="3.40.50.300:FF:000130">
    <property type="entry name" value="Chromodomain-helicase-DNA-binding protein 2 isoform 1"/>
    <property type="match status" value="1"/>
</dbReference>
<gene>
    <name evidence="14" type="primary">FGENESH: predicted gene_2.58</name>
    <name evidence="14" type="ORF">BN2166_0008890</name>
</gene>
<protein>
    <submittedName>
        <fullName evidence="14">BY PROTMAP: gi|472586536|gb|EMS24055.1| ATP-dependent DNA helicase Hrp3 [Rhodosporidium toruloides NP11] gi|647397939|emb|CDR41387.1| RHTO0S06e01398g1_1 [Rhodosporidium toruloides]</fullName>
    </submittedName>
</protein>
<feature type="compositionally biased region" description="Low complexity" evidence="10">
    <location>
        <begin position="8"/>
        <end position="27"/>
    </location>
</feature>
<feature type="compositionally biased region" description="Low complexity" evidence="10">
    <location>
        <begin position="204"/>
        <end position="213"/>
    </location>
</feature>
<evidence type="ECO:0000256" key="8">
    <source>
        <dbReference type="ARBA" id="ARBA00023242"/>
    </source>
</evidence>
<dbReference type="InterPro" id="IPR023780">
    <property type="entry name" value="Chromo_domain"/>
</dbReference>
<dbReference type="SMART" id="SM00487">
    <property type="entry name" value="DEXDc"/>
    <property type="match status" value="1"/>
</dbReference>
<dbReference type="Pfam" id="PF00385">
    <property type="entry name" value="Chromo"/>
    <property type="match status" value="2"/>
</dbReference>
<dbReference type="InterPro" id="IPR016197">
    <property type="entry name" value="Chromo-like_dom_sf"/>
</dbReference>
<dbReference type="GO" id="GO:0140658">
    <property type="term" value="F:ATP-dependent chromatin remodeler activity"/>
    <property type="evidence" value="ECO:0007669"/>
    <property type="project" value="TreeGrafter"/>
</dbReference>
<keyword evidence="3" id="KW-0677">Repeat</keyword>
<evidence type="ECO:0000256" key="6">
    <source>
        <dbReference type="ARBA" id="ARBA00022840"/>
    </source>
</evidence>
<dbReference type="InterPro" id="IPR014001">
    <property type="entry name" value="Helicase_ATP-bd"/>
</dbReference>
<feature type="region of interest" description="Disordered" evidence="10">
    <location>
        <begin position="1506"/>
        <end position="1636"/>
    </location>
</feature>
<feature type="compositionally biased region" description="Pro residues" evidence="10">
    <location>
        <begin position="28"/>
        <end position="42"/>
    </location>
</feature>
<dbReference type="GO" id="GO:0004386">
    <property type="term" value="F:helicase activity"/>
    <property type="evidence" value="ECO:0007669"/>
    <property type="project" value="UniProtKB-KW"/>
</dbReference>
<dbReference type="SMART" id="SM00298">
    <property type="entry name" value="CHROMO"/>
    <property type="match status" value="2"/>
</dbReference>
<feature type="compositionally biased region" description="Low complexity" evidence="10">
    <location>
        <begin position="1101"/>
        <end position="1112"/>
    </location>
</feature>
<name>A0A0K3C841_RHOTO</name>
<feature type="region of interest" description="Disordered" evidence="10">
    <location>
        <begin position="1064"/>
        <end position="1136"/>
    </location>
</feature>
<feature type="domain" description="Helicase C-terminal" evidence="13">
    <location>
        <begin position="813"/>
        <end position="969"/>
    </location>
</feature>
<dbReference type="GO" id="GO:0005524">
    <property type="term" value="F:ATP binding"/>
    <property type="evidence" value="ECO:0007669"/>
    <property type="project" value="UniProtKB-KW"/>
</dbReference>
<dbReference type="Pfam" id="PF00271">
    <property type="entry name" value="Helicase_C"/>
    <property type="match status" value="1"/>
</dbReference>
<feature type="compositionally biased region" description="Pro residues" evidence="10">
    <location>
        <begin position="1520"/>
        <end position="1546"/>
    </location>
</feature>
<keyword evidence="4" id="KW-0547">Nucleotide-binding</keyword>
<dbReference type="PANTHER" id="PTHR45623:SF14">
    <property type="entry name" value="CHROMODOMAIN-HELICASE-DNA-BINDING PROTEIN 1"/>
    <property type="match status" value="1"/>
</dbReference>
<comment type="similarity">
    <text evidence="2">Belongs to the SNF2/RAD54 helicase family.</text>
</comment>
<dbReference type="PROSITE" id="PS51194">
    <property type="entry name" value="HELICASE_CTER"/>
    <property type="match status" value="1"/>
</dbReference>
<dbReference type="SMART" id="SM01176">
    <property type="entry name" value="DUF4208"/>
    <property type="match status" value="1"/>
</dbReference>
<evidence type="ECO:0000256" key="10">
    <source>
        <dbReference type="SAM" id="MobiDB-lite"/>
    </source>
</evidence>
<dbReference type="STRING" id="5286.A0A0K3C841"/>
<accession>A0A0K3C841</accession>
<dbReference type="InterPro" id="IPR038718">
    <property type="entry name" value="SNF2-like_sf"/>
</dbReference>
<evidence type="ECO:0000256" key="9">
    <source>
        <dbReference type="SAM" id="Coils"/>
    </source>
</evidence>
<reference evidence="14 15" key="1">
    <citation type="submission" date="2015-07" db="EMBL/GenBank/DDBJ databases">
        <authorList>
            <person name="Cajimat M.N.B."/>
            <person name="Milazzo M.L."/>
            <person name="Fulhorst C.F."/>
        </authorList>
    </citation>
    <scope>NUCLEOTIDE SEQUENCE [LARGE SCALE GENOMIC DNA]</scope>
    <source>
        <strain evidence="14">Single colony</strain>
    </source>
</reference>
<dbReference type="EMBL" id="CWKI01000002">
    <property type="protein sequence ID" value="CTR05028.1"/>
    <property type="molecule type" value="Genomic_DNA"/>
</dbReference>
<evidence type="ECO:0000313" key="15">
    <source>
        <dbReference type="Proteomes" id="UP000199069"/>
    </source>
</evidence>
<evidence type="ECO:0000259" key="12">
    <source>
        <dbReference type="PROSITE" id="PS51192"/>
    </source>
</evidence>
<dbReference type="InterPro" id="IPR027417">
    <property type="entry name" value="P-loop_NTPase"/>
</dbReference>
<dbReference type="Gene3D" id="3.40.50.10810">
    <property type="entry name" value="Tandem AAA-ATPase domain"/>
    <property type="match status" value="1"/>
</dbReference>
<dbReference type="GO" id="GO:0003682">
    <property type="term" value="F:chromatin binding"/>
    <property type="evidence" value="ECO:0007669"/>
    <property type="project" value="TreeGrafter"/>
</dbReference>
<keyword evidence="7" id="KW-0238">DNA-binding</keyword>
<evidence type="ECO:0000256" key="4">
    <source>
        <dbReference type="ARBA" id="ARBA00022741"/>
    </source>
</evidence>
<feature type="compositionally biased region" description="Acidic residues" evidence="10">
    <location>
        <begin position="234"/>
        <end position="245"/>
    </location>
</feature>
<dbReference type="GO" id="GO:0005634">
    <property type="term" value="C:nucleus"/>
    <property type="evidence" value="ECO:0007669"/>
    <property type="project" value="UniProtKB-SubCell"/>
</dbReference>
<feature type="compositionally biased region" description="Acidic residues" evidence="10">
    <location>
        <begin position="1408"/>
        <end position="1423"/>
    </location>
</feature>
<feature type="region of interest" description="Disordered" evidence="10">
    <location>
        <begin position="1343"/>
        <end position="1451"/>
    </location>
</feature>
<dbReference type="Gene3D" id="3.40.50.300">
    <property type="entry name" value="P-loop containing nucleotide triphosphate hydrolases"/>
    <property type="match status" value="1"/>
</dbReference>
<dbReference type="SUPFAM" id="SSF54160">
    <property type="entry name" value="Chromo domain-like"/>
    <property type="match status" value="2"/>
</dbReference>
<proteinExistence type="inferred from homology"/>
<dbReference type="PROSITE" id="PS50013">
    <property type="entry name" value="CHROMO_2"/>
    <property type="match status" value="2"/>
</dbReference>
<dbReference type="GO" id="GO:0034728">
    <property type="term" value="P:nucleosome organization"/>
    <property type="evidence" value="ECO:0007669"/>
    <property type="project" value="TreeGrafter"/>
</dbReference>
<dbReference type="Pfam" id="PF18196">
    <property type="entry name" value="Cdh1_DBD_1"/>
    <property type="match status" value="1"/>
</dbReference>
<keyword evidence="8" id="KW-0539">Nucleus</keyword>
<dbReference type="CDD" id="cd18793">
    <property type="entry name" value="SF2_C_SNF"/>
    <property type="match status" value="1"/>
</dbReference>
<evidence type="ECO:0000256" key="5">
    <source>
        <dbReference type="ARBA" id="ARBA00022801"/>
    </source>
</evidence>
<dbReference type="PROSITE" id="PS51192">
    <property type="entry name" value="HELICASE_ATP_BIND_1"/>
    <property type="match status" value="1"/>
</dbReference>
<feature type="compositionally biased region" description="Basic residues" evidence="10">
    <location>
        <begin position="1113"/>
        <end position="1122"/>
    </location>
</feature>
<feature type="domain" description="Helicase ATP-binding" evidence="12">
    <location>
        <begin position="520"/>
        <end position="688"/>
    </location>
</feature>
<dbReference type="GO" id="GO:0003677">
    <property type="term" value="F:DNA binding"/>
    <property type="evidence" value="ECO:0007669"/>
    <property type="project" value="UniProtKB-KW"/>
</dbReference>
<feature type="compositionally biased region" description="Basic residues" evidence="10">
    <location>
        <begin position="1386"/>
        <end position="1402"/>
    </location>
</feature>
<feature type="compositionally biased region" description="Low complexity" evidence="10">
    <location>
        <begin position="1608"/>
        <end position="1636"/>
    </location>
</feature>
<evidence type="ECO:0000256" key="1">
    <source>
        <dbReference type="ARBA" id="ARBA00004123"/>
    </source>
</evidence>
<feature type="compositionally biased region" description="Pro residues" evidence="10">
    <location>
        <begin position="1575"/>
        <end position="1586"/>
    </location>
</feature>
<dbReference type="GO" id="GO:0016887">
    <property type="term" value="F:ATP hydrolysis activity"/>
    <property type="evidence" value="ECO:0007669"/>
    <property type="project" value="TreeGrafter"/>
</dbReference>
<evidence type="ECO:0000256" key="7">
    <source>
        <dbReference type="ARBA" id="ARBA00023125"/>
    </source>
</evidence>
<dbReference type="InterPro" id="IPR000330">
    <property type="entry name" value="SNF2_N"/>
</dbReference>
<keyword evidence="5" id="KW-0378">Hydrolase</keyword>
<dbReference type="InterPro" id="IPR049730">
    <property type="entry name" value="SNF2/RAD54-like_C"/>
</dbReference>
<dbReference type="Pfam" id="PF23588">
    <property type="entry name" value="HTH_CHD1_Hrp3"/>
    <property type="match status" value="1"/>
</dbReference>
<keyword evidence="6" id="KW-0067">ATP-binding</keyword>
<keyword evidence="14" id="KW-0347">Helicase</keyword>
<feature type="compositionally biased region" description="Basic and acidic residues" evidence="10">
    <location>
        <begin position="1124"/>
        <end position="1136"/>
    </location>
</feature>
<dbReference type="InterPro" id="IPR000953">
    <property type="entry name" value="Chromo/chromo_shadow_dom"/>
</dbReference>
<comment type="subcellular location">
    <subcellularLocation>
        <location evidence="1">Nucleus</location>
    </subcellularLocation>
</comment>
<keyword evidence="15" id="KW-1185">Reference proteome</keyword>
<dbReference type="SUPFAM" id="SSF52540">
    <property type="entry name" value="P-loop containing nucleoside triphosphate hydrolases"/>
    <property type="match status" value="2"/>
</dbReference>
<dbReference type="GO" id="GO:0000785">
    <property type="term" value="C:chromatin"/>
    <property type="evidence" value="ECO:0007669"/>
    <property type="project" value="TreeGrafter"/>
</dbReference>
<feature type="domain" description="Chromo" evidence="11">
    <location>
        <begin position="414"/>
        <end position="481"/>
    </location>
</feature>
<dbReference type="InterPro" id="IPR041150">
    <property type="entry name" value="Cdh1_DBD"/>
</dbReference>
<evidence type="ECO:0000259" key="11">
    <source>
        <dbReference type="PROSITE" id="PS50013"/>
    </source>
</evidence>
<dbReference type="Pfam" id="PF13907">
    <property type="entry name" value="CHD1-like_C"/>
    <property type="match status" value="1"/>
</dbReference>
<feature type="compositionally biased region" description="Acidic residues" evidence="10">
    <location>
        <begin position="95"/>
        <end position="125"/>
    </location>
</feature>
<dbReference type="Gene3D" id="1.10.10.60">
    <property type="entry name" value="Homeodomain-like"/>
    <property type="match status" value="1"/>
</dbReference>
<dbReference type="GO" id="GO:0042393">
    <property type="term" value="F:histone binding"/>
    <property type="evidence" value="ECO:0007669"/>
    <property type="project" value="TreeGrafter"/>
</dbReference>
<feature type="compositionally biased region" description="Basic and acidic residues" evidence="10">
    <location>
        <begin position="1064"/>
        <end position="1083"/>
    </location>
</feature>
<sequence>MDPSLILSASIGSTAGAPSSSSAAYPPGRVPPPPPPPLPPAIDPALVAVKAETPQALEDVPMSESEGSDYDAASSSRATGAIKVDSTATSVKDEPMDEDEDDAEGDDGEYKEDVKDEESVDDDSDGVVAPGHAGRSAASTSRSSKKPRGKALPEDFDPELFLLRRSGRASTARTQVNLERLFRVDSALTVSSRPQKTYDENDSDMSSSAMPSRSRNKGKSRASSAMSRTVRDSSEDESSEDDDGDYIQNKKKHVKKRRGGKKRTARDFELPRVSSRNGKALPNYNEAEMFSDLSDSDDGYEYEYTEEQAEPDDDGIDGVFAHKRAPDHADDKDDHPQRNMLFLVKWQNYSHIHDTWETYEHLKRFRGFKRLENYIKQVFWPQHNLLKDSKLSREDLEAVHLERERQAEQLENYKQVERIIAERDAAANDEIDHDHVEYLCKWKGLQYSDATWEAHDTIKDIAADQVADFLERMSSSCLPHKSANYSKSRPTFKKLTAEPEYISKCGTLKDFQMTGLNWLAYLWSRGDNGILADEMGLGKTVQSCSFLSYLFHEQQQYGPFLVVVPLSTLPAWQAQLAHWAPDLNTVAYIGNAASREMIREHEFGSRTKPHFNVLLTTYEFALKDKEQLDVFKWQYLMVDEAHRLKNSESALYMALKEFDAKAKLLITGTPLQNNVKELLALMHFLHSDRFELAGEFDLNDEENEAKIRDLHGKLESIMLRRLKRDVIKELPTKSERILRVEMSNMQTWWYKNILTRNYAALSGTENSVSLLNIAMELKKASNHPYLFEGAETRTDSREETLKGLVMNSGKMVLLDKLLQRLKQDGHRVLVFSQMVRMLDILSDFCALRGYLYQRLDGTVPSEIRRKAIEHYNAPDSPDFVFLLSTRAGGLGINLETADTVIIFDSDWNPQNDLQAMARAHRIGQKSHVNVYRFVTKDTVEEDVLERARKKMILEYAIVNQMDTSGKNIGQVQPTKPENYTREELASILKFGAANIFKSDGAQSKLEEMDLDDVINNAESYETATAPTGTSLGGEEFLNQFAVQDVKADMTSWEDIIPAEDRERVKAEMAEEEKKAAAEAESTRRAAAQVAPGAYKGKDGTPASRESSPGSPRGSKKDKKPAAPRKTDAQRAQELKDRDIRTLIRGFNRFGDIRHRYDAIVKDARLESKNRTVITQTIDELLKLCRDEIQKKKDMLEEMKEKGEDIPNKLKNQAVLVSFRGVDKINAETVVQRAEELEILHSYLKKASDPLKWKFPVDNVKSNSGWNCEWTAEDDAHLMVGVWKYGHGCWEAMRDDESLGFKDKFFLEDAKNKSKDEKARIPNAIHLVRRADYLCHLLHDLDGSGRSDNKPSGSKTHQPRAGSSAPRPKSSQSKDDTASVAGSTSSKTHKSSSSKPAKSVKRKATPEYSDSEEDAESSYDSMDEESCKEALRPVKRELKRLKQPTTDMSREEKLAHLKDTLTAIGARIEVVADFEKSSSAKEKKRKHLWKWTSFFWPNQAIKSQQLRQMYDHLAGAKDSPVPSPALPPAQPAPPKPPRPADEQPPPAKKPRTTSGTDLPSFSRLPSARPSASSASPLPPPPPPPPAPLASSSYARSPQSYSNGTPSHGYQPSPQYRQSSYGSSSSYPSHQQYPHGQR</sequence>
<feature type="compositionally biased region" description="Basic residues" evidence="10">
    <location>
        <begin position="249"/>
        <end position="264"/>
    </location>
</feature>
<feature type="compositionally biased region" description="Low complexity" evidence="10">
    <location>
        <begin position="1587"/>
        <end position="1600"/>
    </location>
</feature>
<dbReference type="Proteomes" id="UP000199069">
    <property type="component" value="Unassembled WGS sequence"/>
</dbReference>
<dbReference type="CDD" id="cd18665">
    <property type="entry name" value="CD1_tandem_CHD1_yeast_like"/>
    <property type="match status" value="1"/>
</dbReference>
<feature type="region of interest" description="Disordered" evidence="10">
    <location>
        <begin position="1"/>
        <end position="280"/>
    </location>
</feature>
<dbReference type="InterPro" id="IPR025260">
    <property type="entry name" value="CHD1-like_C"/>
</dbReference>
<dbReference type="CDD" id="cd18659">
    <property type="entry name" value="CD2_tandem"/>
    <property type="match status" value="1"/>
</dbReference>
<feature type="coiled-coil region" evidence="9">
    <location>
        <begin position="1177"/>
        <end position="1205"/>
    </location>
</feature>
<dbReference type="InterPro" id="IPR001650">
    <property type="entry name" value="Helicase_C-like"/>
</dbReference>
<feature type="compositionally biased region" description="Basic and acidic residues" evidence="10">
    <location>
        <begin position="1424"/>
        <end position="1435"/>
    </location>
</feature>
<evidence type="ECO:0000313" key="14">
    <source>
        <dbReference type="EMBL" id="CTR05028.1"/>
    </source>
</evidence>
<evidence type="ECO:0000259" key="13">
    <source>
        <dbReference type="PROSITE" id="PS51194"/>
    </source>
</evidence>
<evidence type="ECO:0000256" key="2">
    <source>
        <dbReference type="ARBA" id="ARBA00007025"/>
    </source>
</evidence>
<keyword evidence="9" id="KW-0175">Coiled coil</keyword>
<dbReference type="PANTHER" id="PTHR45623">
    <property type="entry name" value="CHROMODOMAIN-HELICASE-DNA-BINDING PROTEIN 3-RELATED-RELATED"/>
    <property type="match status" value="1"/>
</dbReference>
<organism evidence="14 15">
    <name type="scientific">Rhodotorula toruloides</name>
    <name type="common">Yeast</name>
    <name type="synonym">Rhodosporidium toruloides</name>
    <dbReference type="NCBI Taxonomy" id="5286"/>
    <lineage>
        <taxon>Eukaryota</taxon>
        <taxon>Fungi</taxon>
        <taxon>Dikarya</taxon>
        <taxon>Basidiomycota</taxon>
        <taxon>Pucciniomycotina</taxon>
        <taxon>Microbotryomycetes</taxon>
        <taxon>Sporidiobolales</taxon>
        <taxon>Sporidiobolaceae</taxon>
        <taxon>Rhodotorula</taxon>
    </lineage>
</organism>
<dbReference type="SMART" id="SM00490">
    <property type="entry name" value="HELICc"/>
    <property type="match status" value="1"/>
</dbReference>
<dbReference type="InterPro" id="IPR056302">
    <property type="entry name" value="CHD1-2/Hrp3_HTH"/>
</dbReference>
<dbReference type="Pfam" id="PF00176">
    <property type="entry name" value="SNF2-rel_dom"/>
    <property type="match status" value="1"/>
</dbReference>
<feature type="compositionally biased region" description="Polar residues" evidence="10">
    <location>
        <begin position="168"/>
        <end position="177"/>
    </location>
</feature>
<evidence type="ECO:0000256" key="3">
    <source>
        <dbReference type="ARBA" id="ARBA00022737"/>
    </source>
</evidence>
<dbReference type="Gene3D" id="2.40.50.40">
    <property type="match status" value="2"/>
</dbReference>